<accession>A0A2Z7BBJ4</accession>
<reference evidence="2 3" key="1">
    <citation type="journal article" date="2015" name="Proc. Natl. Acad. Sci. U.S.A.">
        <title>The resurrection genome of Boea hygrometrica: A blueprint for survival of dehydration.</title>
        <authorList>
            <person name="Xiao L."/>
            <person name="Yang G."/>
            <person name="Zhang L."/>
            <person name="Yang X."/>
            <person name="Zhao S."/>
            <person name="Ji Z."/>
            <person name="Zhou Q."/>
            <person name="Hu M."/>
            <person name="Wang Y."/>
            <person name="Chen M."/>
            <person name="Xu Y."/>
            <person name="Jin H."/>
            <person name="Xiao X."/>
            <person name="Hu G."/>
            <person name="Bao F."/>
            <person name="Hu Y."/>
            <person name="Wan P."/>
            <person name="Li L."/>
            <person name="Deng X."/>
            <person name="Kuang T."/>
            <person name="Xiang C."/>
            <person name="Zhu J.K."/>
            <person name="Oliver M.J."/>
            <person name="He Y."/>
        </authorList>
    </citation>
    <scope>NUCLEOTIDE SEQUENCE [LARGE SCALE GENOMIC DNA]</scope>
    <source>
        <strain evidence="3">cv. XS01</strain>
    </source>
</reference>
<gene>
    <name evidence="2" type="ORF">F511_38852</name>
</gene>
<feature type="compositionally biased region" description="Low complexity" evidence="1">
    <location>
        <begin position="1"/>
        <end position="31"/>
    </location>
</feature>
<evidence type="ECO:0000256" key="1">
    <source>
        <dbReference type="SAM" id="MobiDB-lite"/>
    </source>
</evidence>
<organism evidence="2 3">
    <name type="scientific">Dorcoceras hygrometricum</name>
    <dbReference type="NCBI Taxonomy" id="472368"/>
    <lineage>
        <taxon>Eukaryota</taxon>
        <taxon>Viridiplantae</taxon>
        <taxon>Streptophyta</taxon>
        <taxon>Embryophyta</taxon>
        <taxon>Tracheophyta</taxon>
        <taxon>Spermatophyta</taxon>
        <taxon>Magnoliopsida</taxon>
        <taxon>eudicotyledons</taxon>
        <taxon>Gunneridae</taxon>
        <taxon>Pentapetalae</taxon>
        <taxon>asterids</taxon>
        <taxon>lamiids</taxon>
        <taxon>Lamiales</taxon>
        <taxon>Gesneriaceae</taxon>
        <taxon>Didymocarpoideae</taxon>
        <taxon>Trichosporeae</taxon>
        <taxon>Loxocarpinae</taxon>
        <taxon>Dorcoceras</taxon>
    </lineage>
</organism>
<evidence type="ECO:0000313" key="3">
    <source>
        <dbReference type="Proteomes" id="UP000250235"/>
    </source>
</evidence>
<protein>
    <submittedName>
        <fullName evidence="2">Dr1-associated corepressor</fullName>
    </submittedName>
</protein>
<keyword evidence="3" id="KW-1185">Reference proteome</keyword>
<evidence type="ECO:0000313" key="2">
    <source>
        <dbReference type="EMBL" id="KZV29169.1"/>
    </source>
</evidence>
<feature type="region of interest" description="Disordered" evidence="1">
    <location>
        <begin position="1"/>
        <end position="43"/>
    </location>
</feature>
<sequence>MSKKNNSAASYSDSAASYSDSAASYSNSDAAPSQLGGRHSNPVVTTPTIALDLVDTTQQSASHNVAPNQKKPAVANKEESVVALHKIFRRRNKPAVGRHGSAVAQTRCINQLQRKEEFEEAVALRKSYQLLIPSKHEDVKLCVCSLSHTGVKQVIECTQLRLVYIGVAMSSPGARLGDSSYSETFLKKEEGEM</sequence>
<name>A0A2Z7BBJ4_9LAMI</name>
<dbReference type="Proteomes" id="UP000250235">
    <property type="component" value="Unassembled WGS sequence"/>
</dbReference>
<proteinExistence type="predicted"/>
<dbReference type="EMBL" id="KV009453">
    <property type="protein sequence ID" value="KZV29169.1"/>
    <property type="molecule type" value="Genomic_DNA"/>
</dbReference>
<dbReference type="AlphaFoldDB" id="A0A2Z7BBJ4"/>